<keyword evidence="4" id="KW-0336">GPI-anchor</keyword>
<reference evidence="11 12" key="2">
    <citation type="journal article" date="2012" name="Proc. Natl. Acad. Sci. U.S.A.">
        <title>Antigenic diversity is generated by distinct evolutionary mechanisms in African trypanosome species.</title>
        <authorList>
            <person name="Jackson A.P."/>
            <person name="Berry A."/>
            <person name="Aslett M."/>
            <person name="Allison H.C."/>
            <person name="Burton P."/>
            <person name="Vavrova-Anderson J."/>
            <person name="Brown R."/>
            <person name="Browne H."/>
            <person name="Corton N."/>
            <person name="Hauser H."/>
            <person name="Gamble J."/>
            <person name="Gilderthorp R."/>
            <person name="Marcello L."/>
            <person name="McQuillan J."/>
            <person name="Otto T.D."/>
            <person name="Quail M.A."/>
            <person name="Sanders M.J."/>
            <person name="van Tonder A."/>
            <person name="Ginger M.L."/>
            <person name="Field M.C."/>
            <person name="Barry J.D."/>
            <person name="Hertz-Fowler C."/>
            <person name="Berriman M."/>
        </authorList>
    </citation>
    <scope>NUCLEOTIDE SEQUENCE [LARGE SCALE GENOMIC DNA]</scope>
    <source>
        <strain evidence="11 12">IL3000</strain>
    </source>
</reference>
<keyword evidence="3" id="KW-1003">Cell membrane</keyword>
<protein>
    <submittedName>
        <fullName evidence="11">Variant surface glycoprotein</fullName>
    </submittedName>
</protein>
<dbReference type="Pfam" id="PF13206">
    <property type="entry name" value="VSG_B"/>
    <property type="match status" value="1"/>
</dbReference>
<accession>F9WG39</accession>
<evidence type="ECO:0000256" key="2">
    <source>
        <dbReference type="ARBA" id="ARBA00004609"/>
    </source>
</evidence>
<feature type="domain" description="Trypanosome variant surface glycoprotein B-type N-terminal" evidence="10">
    <location>
        <begin position="67"/>
        <end position="281"/>
    </location>
</feature>
<dbReference type="AlphaFoldDB" id="F9WG39"/>
<keyword evidence="6" id="KW-0472">Membrane</keyword>
<dbReference type="InterPro" id="IPR025932">
    <property type="entry name" value="Trypano_VSG_B_N_dom"/>
</dbReference>
<keyword evidence="8" id="KW-0449">Lipoprotein</keyword>
<dbReference type="EMBL" id="CAEQ01002228">
    <property type="protein sequence ID" value="CCD16269.1"/>
    <property type="molecule type" value="Genomic_DNA"/>
</dbReference>
<evidence type="ECO:0000256" key="8">
    <source>
        <dbReference type="ARBA" id="ARBA00023288"/>
    </source>
</evidence>
<comment type="subcellular location">
    <subcellularLocation>
        <location evidence="2">Cell membrane</location>
        <topology evidence="2">Lipid-anchor</topology>
        <topology evidence="2">GPI-anchor</topology>
    </subcellularLocation>
</comment>
<gene>
    <name evidence="11" type="ORF">TCIL3000_0_12170</name>
</gene>
<sequence length="351" mass="38103">MVLFDREISLDRRIMTMIKFCVVMLVIMMSGGIATASDNHNGDKHEALCNVLGAAVSIFQNGRGGMELRRALRSAIFGSETSADISTLLAGLPVTHHNPGSRKNWCGTCTHSDSDHYPGKSIPHDLLCLCTIGTNGYPVVSDGSARQLCGRSAMDLGCGGGAAHQCNAGNGAGWSESNSGGNAKEYVEATWKTVVQTCLQKGLKLNLEQARKTLTEQLKPKDGTSPIWARGHSYGCKGEKEDICVNYDSWCDTKEYPQWLKPLKLALETADFANIEVAAAQATTGTTNGNATQVSRVRRGTDTASQITHHSQTAHQQHKTTDTDPISNLFENEDRSIPQHTLWLLFGIFLH</sequence>
<dbReference type="GO" id="GO:0098552">
    <property type="term" value="C:side of membrane"/>
    <property type="evidence" value="ECO:0007669"/>
    <property type="project" value="UniProtKB-KW"/>
</dbReference>
<keyword evidence="7" id="KW-0325">Glycoprotein</keyword>
<dbReference type="Proteomes" id="UP000000702">
    <property type="component" value="Unassembled WGS sequence"/>
</dbReference>
<evidence type="ECO:0000256" key="5">
    <source>
        <dbReference type="ARBA" id="ARBA00022729"/>
    </source>
</evidence>
<dbReference type="VEuPathDB" id="TriTrypDB:TcIL3000_0_12170"/>
<evidence type="ECO:0000256" key="6">
    <source>
        <dbReference type="ARBA" id="ARBA00023136"/>
    </source>
</evidence>
<evidence type="ECO:0000256" key="9">
    <source>
        <dbReference type="SAM" id="MobiDB-lite"/>
    </source>
</evidence>
<comment type="caution">
    <text evidence="11">The sequence shown here is derived from an EMBL/GenBank/DDBJ whole genome shotgun (WGS) entry which is preliminary data.</text>
</comment>
<proteinExistence type="predicted"/>
<feature type="compositionally biased region" description="Polar residues" evidence="9">
    <location>
        <begin position="302"/>
        <end position="315"/>
    </location>
</feature>
<evidence type="ECO:0000256" key="1">
    <source>
        <dbReference type="ARBA" id="ARBA00002523"/>
    </source>
</evidence>
<keyword evidence="5" id="KW-0732">Signal</keyword>
<evidence type="ECO:0000259" key="10">
    <source>
        <dbReference type="Pfam" id="PF13206"/>
    </source>
</evidence>
<evidence type="ECO:0000256" key="4">
    <source>
        <dbReference type="ARBA" id="ARBA00022622"/>
    </source>
</evidence>
<reference evidence="12" key="1">
    <citation type="submission" date="2011-07" db="EMBL/GenBank/DDBJ databases">
        <title>Divergent evolution of antigenic variation in African trypanosomes.</title>
        <authorList>
            <person name="Jackson A.P."/>
            <person name="Berry A."/>
            <person name="Allison H.C."/>
            <person name="Burton P."/>
            <person name="Anderson J."/>
            <person name="Aslett M."/>
            <person name="Brown R."/>
            <person name="Corton N."/>
            <person name="Harris D."/>
            <person name="Hauser H."/>
            <person name="Gamble J."/>
            <person name="Gilderthorp R."/>
            <person name="McQuillan J."/>
            <person name="Quail M.A."/>
            <person name="Sanders M."/>
            <person name="Van Tonder A."/>
            <person name="Ginger M.L."/>
            <person name="Donelson J.E."/>
            <person name="Field M.C."/>
            <person name="Barry J.D."/>
            <person name="Berriman M."/>
            <person name="Hertz-Fowler C."/>
        </authorList>
    </citation>
    <scope>NUCLEOTIDE SEQUENCE [LARGE SCALE GENOMIC DNA]</scope>
    <source>
        <strain evidence="12">IL3000</strain>
    </source>
</reference>
<evidence type="ECO:0000313" key="12">
    <source>
        <dbReference type="Proteomes" id="UP000000702"/>
    </source>
</evidence>
<evidence type="ECO:0000256" key="7">
    <source>
        <dbReference type="ARBA" id="ARBA00023180"/>
    </source>
</evidence>
<organism evidence="11 12">
    <name type="scientific">Trypanosoma congolense (strain IL3000)</name>
    <dbReference type="NCBI Taxonomy" id="1068625"/>
    <lineage>
        <taxon>Eukaryota</taxon>
        <taxon>Discoba</taxon>
        <taxon>Euglenozoa</taxon>
        <taxon>Kinetoplastea</taxon>
        <taxon>Metakinetoplastina</taxon>
        <taxon>Trypanosomatida</taxon>
        <taxon>Trypanosomatidae</taxon>
        <taxon>Trypanosoma</taxon>
        <taxon>Nannomonas</taxon>
    </lineage>
</organism>
<dbReference type="GO" id="GO:0005886">
    <property type="term" value="C:plasma membrane"/>
    <property type="evidence" value="ECO:0007669"/>
    <property type="project" value="UniProtKB-SubCell"/>
</dbReference>
<name>F9WG39_TRYCI</name>
<evidence type="ECO:0000256" key="3">
    <source>
        <dbReference type="ARBA" id="ARBA00022475"/>
    </source>
</evidence>
<comment type="function">
    <text evidence="1">VSG forms a coat on the surface of the parasite. The trypanosome evades the immune response of the host by expressing a series of antigenically distinct VSGs from an estimated 1000 VSG genes.</text>
</comment>
<evidence type="ECO:0000313" key="11">
    <source>
        <dbReference type="EMBL" id="CCD16269.1"/>
    </source>
</evidence>
<keyword evidence="12" id="KW-1185">Reference proteome</keyword>
<feature type="region of interest" description="Disordered" evidence="9">
    <location>
        <begin position="286"/>
        <end position="326"/>
    </location>
</feature>